<keyword evidence="8" id="KW-1185">Reference proteome</keyword>
<reference evidence="7 8" key="1">
    <citation type="journal article" date="2021" name="BMC Genomics">
        <title>Datura genome reveals duplications of psychoactive alkaloid biosynthetic genes and high mutation rate following tissue culture.</title>
        <authorList>
            <person name="Rajewski A."/>
            <person name="Carter-House D."/>
            <person name="Stajich J."/>
            <person name="Litt A."/>
        </authorList>
    </citation>
    <scope>NUCLEOTIDE SEQUENCE [LARGE SCALE GENOMIC DNA]</scope>
    <source>
        <strain evidence="7">AR-01</strain>
    </source>
</reference>
<dbReference type="EMBL" id="JACEIK010004510">
    <property type="protein sequence ID" value="MCD9645707.1"/>
    <property type="molecule type" value="Genomic_DNA"/>
</dbReference>
<evidence type="ECO:0000256" key="2">
    <source>
        <dbReference type="ARBA" id="ARBA00010304"/>
    </source>
</evidence>
<dbReference type="InterPro" id="IPR036866">
    <property type="entry name" value="RibonucZ/Hydroxyglut_hydro"/>
</dbReference>
<organism evidence="7 8">
    <name type="scientific">Datura stramonium</name>
    <name type="common">Jimsonweed</name>
    <name type="synonym">Common thornapple</name>
    <dbReference type="NCBI Taxonomy" id="4076"/>
    <lineage>
        <taxon>Eukaryota</taxon>
        <taxon>Viridiplantae</taxon>
        <taxon>Streptophyta</taxon>
        <taxon>Embryophyta</taxon>
        <taxon>Tracheophyta</taxon>
        <taxon>Spermatophyta</taxon>
        <taxon>Magnoliopsida</taxon>
        <taxon>eudicotyledons</taxon>
        <taxon>Gunneridae</taxon>
        <taxon>Pentapetalae</taxon>
        <taxon>asterids</taxon>
        <taxon>lamiids</taxon>
        <taxon>Solanales</taxon>
        <taxon>Solanaceae</taxon>
        <taxon>Solanoideae</taxon>
        <taxon>Datureae</taxon>
        <taxon>Datura</taxon>
    </lineage>
</organism>
<dbReference type="PANTHER" id="PTHR23240">
    <property type="entry name" value="DNA CROSS-LINK REPAIR PROTEIN PSO2/SNM1-RELATED"/>
    <property type="match status" value="1"/>
</dbReference>
<comment type="subcellular location">
    <subcellularLocation>
        <location evidence="1">Nucleus</location>
    </subcellularLocation>
</comment>
<dbReference type="InterPro" id="IPR011084">
    <property type="entry name" value="DRMBL"/>
</dbReference>
<gene>
    <name evidence="7" type="primary">SNM1</name>
    <name evidence="7" type="ORF">HAX54_034844</name>
</gene>
<accession>A0ABS8VFM9</accession>
<dbReference type="Gene3D" id="3.40.50.12650">
    <property type="match status" value="1"/>
</dbReference>
<feature type="domain" description="DNA repair metallo-beta-lactamase" evidence="6">
    <location>
        <begin position="327"/>
        <end position="431"/>
    </location>
</feature>
<evidence type="ECO:0000259" key="6">
    <source>
        <dbReference type="Pfam" id="PF07522"/>
    </source>
</evidence>
<dbReference type="PANTHER" id="PTHR23240:SF36">
    <property type="entry name" value="DNA CROSS-LINK REPAIR PROTEIN SNM1"/>
    <property type="match status" value="1"/>
</dbReference>
<evidence type="ECO:0000256" key="1">
    <source>
        <dbReference type="ARBA" id="ARBA00004123"/>
    </source>
</evidence>
<dbReference type="CDD" id="cd16273">
    <property type="entry name" value="SNM1A-1C-like_MBL-fold"/>
    <property type="match status" value="1"/>
</dbReference>
<name>A0ABS8VFM9_DATST</name>
<evidence type="ECO:0000313" key="7">
    <source>
        <dbReference type="EMBL" id="MCD9645707.1"/>
    </source>
</evidence>
<comment type="similarity">
    <text evidence="2">Belongs to the DNA repair metallo-beta-lactamase (DRMBL) family.</text>
</comment>
<dbReference type="SUPFAM" id="SSF56281">
    <property type="entry name" value="Metallo-hydrolase/oxidoreductase"/>
    <property type="match status" value="1"/>
</dbReference>
<dbReference type="Proteomes" id="UP000823775">
    <property type="component" value="Unassembled WGS sequence"/>
</dbReference>
<sequence>MEKWEETVISDTTFDFHSYSDYSLPKPENLDGCEENLDQICSSSGQPVKKRRLTQKNLFQLWGLENTNHGRIDLHHQLGRRRSTSFNINHKTGKSETATSLASRKDQRLCPFYKRIPGTPFTVDAFCYGPVKGCSVYFLSHFHADHYIGLTKGWSHGPIYCTNLTARLLRICLNVSPSFICPMELGTEYSLKGIKVTMLDANHCPGAALIHFRLPNGQCYLHTGDFRASKMMQSYPLLASQRINILYLDTTYCNPKYRFPSKEDVLEFVVGVTRRYLSNQPKTIVVVGAYSIGKEHVYFAISKALGVKIYANASRRRILRSFGWAGISENLSTKGKDTPLHILPISSLRFEVLQRYLASQHGQYTDMLAFRPTGWTYSENIGENLNLIKPATKGNITIYGVPYSEHSNFTELQEFVQFLRPEKIIPTVNVGKAVNRAKMQSYFQQWLKA</sequence>
<evidence type="ECO:0000256" key="3">
    <source>
        <dbReference type="ARBA" id="ARBA00022763"/>
    </source>
</evidence>
<dbReference type="Gene3D" id="3.60.15.10">
    <property type="entry name" value="Ribonuclease Z/Hydroxyacylglutathione hydrolase-like"/>
    <property type="match status" value="1"/>
</dbReference>
<evidence type="ECO:0000313" key="8">
    <source>
        <dbReference type="Proteomes" id="UP000823775"/>
    </source>
</evidence>
<proteinExistence type="inferred from homology"/>
<keyword evidence="5" id="KW-0539">Nucleus</keyword>
<dbReference type="Pfam" id="PF07522">
    <property type="entry name" value="DRMBL"/>
    <property type="match status" value="1"/>
</dbReference>
<comment type="caution">
    <text evidence="7">The sequence shown here is derived from an EMBL/GenBank/DDBJ whole genome shotgun (WGS) entry which is preliminary data.</text>
</comment>
<evidence type="ECO:0000256" key="4">
    <source>
        <dbReference type="ARBA" id="ARBA00023204"/>
    </source>
</evidence>
<evidence type="ECO:0000256" key="5">
    <source>
        <dbReference type="ARBA" id="ARBA00023242"/>
    </source>
</evidence>
<keyword evidence="3" id="KW-0227">DNA damage</keyword>
<protein>
    <submittedName>
        <fullName evidence="7">Snm1-like protein</fullName>
    </submittedName>
</protein>
<keyword evidence="4" id="KW-0234">DNA repair</keyword>